<name>A0A1F6GF37_9PROT</name>
<dbReference type="STRING" id="1817772.A2527_04045"/>
<keyword evidence="1" id="KW-0472">Membrane</keyword>
<evidence type="ECO:0000313" key="3">
    <source>
        <dbReference type="Proteomes" id="UP000178449"/>
    </source>
</evidence>
<gene>
    <name evidence="2" type="ORF">A2527_04045</name>
</gene>
<evidence type="ECO:0000313" key="2">
    <source>
        <dbReference type="EMBL" id="OGG96733.1"/>
    </source>
</evidence>
<comment type="caution">
    <text evidence="2">The sequence shown here is derived from an EMBL/GenBank/DDBJ whole genome shotgun (WGS) entry which is preliminary data.</text>
</comment>
<feature type="transmembrane region" description="Helical" evidence="1">
    <location>
        <begin position="214"/>
        <end position="234"/>
    </location>
</feature>
<sequence length="263" mass="28472">MSEISNQTPESAVDGDALGGLIEKVQPAENKNGLFYLVFIGLIAFTCFLGYKEMIGRAMPSTEIDLAKLGTNLGWLAFVAVFIERAVEVFLSGLRGGDADQLDLDLQNRRQAIAAFEADASKTKELAFARQQLRLATENRNIFRSQSRRIAFLVALLFGLLAALVGVRGLQPLLVNQSLPSVTYEQQKSCVDASGAIEPVDCLHKLFSPKPIEFSNYFTLIDILLTAALLAGGADGISKVTKIYSSYLTKVNSNLGQPAKPGP</sequence>
<dbReference type="AlphaFoldDB" id="A0A1F6GF37"/>
<reference evidence="2 3" key="1">
    <citation type="journal article" date="2016" name="Nat. Commun.">
        <title>Thousands of microbial genomes shed light on interconnected biogeochemical processes in an aquifer system.</title>
        <authorList>
            <person name="Anantharaman K."/>
            <person name="Brown C.T."/>
            <person name="Hug L.A."/>
            <person name="Sharon I."/>
            <person name="Castelle C.J."/>
            <person name="Probst A.J."/>
            <person name="Thomas B.C."/>
            <person name="Singh A."/>
            <person name="Wilkins M.J."/>
            <person name="Karaoz U."/>
            <person name="Brodie E.L."/>
            <person name="Williams K.H."/>
            <person name="Hubbard S.S."/>
            <person name="Banfield J.F."/>
        </authorList>
    </citation>
    <scope>NUCLEOTIDE SEQUENCE [LARGE SCALE GENOMIC DNA]</scope>
</reference>
<dbReference type="Proteomes" id="UP000178449">
    <property type="component" value="Unassembled WGS sequence"/>
</dbReference>
<keyword evidence="1" id="KW-0812">Transmembrane</keyword>
<dbReference type="EMBL" id="MFNE01000010">
    <property type="protein sequence ID" value="OGG96733.1"/>
    <property type="molecule type" value="Genomic_DNA"/>
</dbReference>
<evidence type="ECO:0000256" key="1">
    <source>
        <dbReference type="SAM" id="Phobius"/>
    </source>
</evidence>
<keyword evidence="1" id="KW-1133">Transmembrane helix</keyword>
<feature type="transmembrane region" description="Helical" evidence="1">
    <location>
        <begin position="33"/>
        <end position="51"/>
    </location>
</feature>
<protein>
    <submittedName>
        <fullName evidence="2">Uncharacterized protein</fullName>
    </submittedName>
</protein>
<proteinExistence type="predicted"/>
<feature type="transmembrane region" description="Helical" evidence="1">
    <location>
        <begin position="150"/>
        <end position="170"/>
    </location>
</feature>
<organism evidence="2 3">
    <name type="scientific">Candidatus Lambdaproteobacteria bacterium RIFOXYD2_FULL_50_16</name>
    <dbReference type="NCBI Taxonomy" id="1817772"/>
    <lineage>
        <taxon>Bacteria</taxon>
        <taxon>Pseudomonadati</taxon>
        <taxon>Pseudomonadota</taxon>
        <taxon>Candidatus Lambdaproteobacteria</taxon>
    </lineage>
</organism>
<accession>A0A1F6GF37</accession>